<protein>
    <recommendedName>
        <fullName evidence="4">DUF4402 domain-containing protein</fullName>
    </recommendedName>
</protein>
<evidence type="ECO:0000313" key="3">
    <source>
        <dbReference type="Proteomes" id="UP000581447"/>
    </source>
</evidence>
<dbReference type="EMBL" id="JACIEA010000003">
    <property type="protein sequence ID" value="MBB3943761.1"/>
    <property type="molecule type" value="Genomic_DNA"/>
</dbReference>
<dbReference type="AlphaFoldDB" id="A0A840B1G6"/>
<accession>A0A840B1G6</accession>
<keyword evidence="1" id="KW-0732">Signal</keyword>
<feature type="signal peptide" evidence="1">
    <location>
        <begin position="1"/>
        <end position="25"/>
    </location>
</feature>
<evidence type="ECO:0008006" key="4">
    <source>
        <dbReference type="Google" id="ProtNLM"/>
    </source>
</evidence>
<organism evidence="2 3">
    <name type="scientific">Sphingorhabdus rigui</name>
    <dbReference type="NCBI Taxonomy" id="1282858"/>
    <lineage>
        <taxon>Bacteria</taxon>
        <taxon>Pseudomonadati</taxon>
        <taxon>Pseudomonadota</taxon>
        <taxon>Alphaproteobacteria</taxon>
        <taxon>Sphingomonadales</taxon>
        <taxon>Sphingomonadaceae</taxon>
        <taxon>Sphingorhabdus</taxon>
    </lineage>
</organism>
<feature type="chain" id="PRO_5032552561" description="DUF4402 domain-containing protein" evidence="1">
    <location>
        <begin position="26"/>
        <end position="164"/>
    </location>
</feature>
<dbReference type="RefSeq" id="WP_183942078.1">
    <property type="nucleotide sequence ID" value="NZ_BAABBG010000022.1"/>
</dbReference>
<dbReference type="Pfam" id="PF14352">
    <property type="entry name" value="DUF4402"/>
    <property type="match status" value="1"/>
</dbReference>
<proteinExistence type="predicted"/>
<name>A0A840B1G6_9SPHN</name>
<reference evidence="2 3" key="1">
    <citation type="submission" date="2020-08" db="EMBL/GenBank/DDBJ databases">
        <title>Genomic Encyclopedia of Type Strains, Phase IV (KMG-IV): sequencing the most valuable type-strain genomes for metagenomic binning, comparative biology and taxonomic classification.</title>
        <authorList>
            <person name="Goeker M."/>
        </authorList>
    </citation>
    <scope>NUCLEOTIDE SEQUENCE [LARGE SCALE GENOMIC DNA]</scope>
    <source>
        <strain evidence="2 3">DSM 29050</strain>
    </source>
</reference>
<comment type="caution">
    <text evidence="2">The sequence shown here is derived from an EMBL/GenBank/DDBJ whole genome shotgun (WGS) entry which is preliminary data.</text>
</comment>
<sequence length="164" mass="16080">MLKKTKFALVGVVAAAAMASTGAQAATQTASAEVDIVAAVTLAQNNALDLGIVATSGTAGTVVLPTGSDTRVCSTGVSCLGTALRGRFTVGGATSGYVVAINVPASTTLTSAGNNMVLTLTPSMTSFNSTGTPQIFFVGGSLAVGANQAAGTYTGSYNVSADYQ</sequence>
<dbReference type="InterPro" id="IPR025514">
    <property type="entry name" value="DUF4402"/>
</dbReference>
<evidence type="ECO:0000313" key="2">
    <source>
        <dbReference type="EMBL" id="MBB3943761.1"/>
    </source>
</evidence>
<dbReference type="Proteomes" id="UP000581447">
    <property type="component" value="Unassembled WGS sequence"/>
</dbReference>
<evidence type="ECO:0000256" key="1">
    <source>
        <dbReference type="SAM" id="SignalP"/>
    </source>
</evidence>
<gene>
    <name evidence="2" type="ORF">GGR91_002025</name>
</gene>
<keyword evidence="3" id="KW-1185">Reference proteome</keyword>